<gene>
    <name evidence="6" type="ORF">AMJ87_09815</name>
</gene>
<proteinExistence type="predicted"/>
<evidence type="ECO:0000256" key="3">
    <source>
        <dbReference type="ARBA" id="ARBA00022989"/>
    </source>
</evidence>
<keyword evidence="2 5" id="KW-0812">Transmembrane</keyword>
<dbReference type="PANTHER" id="PTHR43847:SF1">
    <property type="entry name" value="BLL3993 PROTEIN"/>
    <property type="match status" value="1"/>
</dbReference>
<dbReference type="GO" id="GO:0004671">
    <property type="term" value="F:protein C-terminal S-isoprenylcysteine carboxyl O-methyltransferase activity"/>
    <property type="evidence" value="ECO:0007669"/>
    <property type="project" value="InterPro"/>
</dbReference>
<dbReference type="EMBL" id="LJUO01000110">
    <property type="protein sequence ID" value="KPK69875.1"/>
    <property type="molecule type" value="Genomic_DNA"/>
</dbReference>
<evidence type="ECO:0000256" key="5">
    <source>
        <dbReference type="SAM" id="Phobius"/>
    </source>
</evidence>
<feature type="transmembrane region" description="Helical" evidence="5">
    <location>
        <begin position="120"/>
        <end position="140"/>
    </location>
</feature>
<feature type="transmembrane region" description="Helical" evidence="5">
    <location>
        <begin position="41"/>
        <end position="61"/>
    </location>
</feature>
<dbReference type="Pfam" id="PF04140">
    <property type="entry name" value="ICMT"/>
    <property type="match status" value="1"/>
</dbReference>
<protein>
    <recommendedName>
        <fullName evidence="8">Isoprenylcysteine carboxyl methyltransferase</fullName>
    </recommendedName>
</protein>
<reference evidence="6 7" key="1">
    <citation type="journal article" date="2015" name="Microbiome">
        <title>Genomic resolution of linkages in carbon, nitrogen, and sulfur cycling among widespread estuary sediment bacteria.</title>
        <authorList>
            <person name="Baker B.J."/>
            <person name="Lazar C.S."/>
            <person name="Teske A.P."/>
            <person name="Dick G.J."/>
        </authorList>
    </citation>
    <scope>NUCLEOTIDE SEQUENCE [LARGE SCALE GENOMIC DNA]</scope>
    <source>
        <strain evidence="6">SM23_60</strain>
    </source>
</reference>
<dbReference type="AlphaFoldDB" id="A0A0S8G9S3"/>
<evidence type="ECO:0000256" key="4">
    <source>
        <dbReference type="ARBA" id="ARBA00023136"/>
    </source>
</evidence>
<evidence type="ECO:0000256" key="1">
    <source>
        <dbReference type="ARBA" id="ARBA00004141"/>
    </source>
</evidence>
<organism evidence="6 7">
    <name type="scientific">candidate division WOR_3 bacterium SM23_60</name>
    <dbReference type="NCBI Taxonomy" id="1703780"/>
    <lineage>
        <taxon>Bacteria</taxon>
        <taxon>Bacteria division WOR-3</taxon>
    </lineage>
</organism>
<accession>A0A0S8G9S3</accession>
<evidence type="ECO:0000256" key="2">
    <source>
        <dbReference type="ARBA" id="ARBA00022692"/>
    </source>
</evidence>
<evidence type="ECO:0000313" key="6">
    <source>
        <dbReference type="EMBL" id="KPK69875.1"/>
    </source>
</evidence>
<dbReference type="Gene3D" id="1.20.120.1630">
    <property type="match status" value="1"/>
</dbReference>
<name>A0A0S8G9S3_UNCW3</name>
<dbReference type="Proteomes" id="UP000051096">
    <property type="component" value="Unassembled WGS sequence"/>
</dbReference>
<evidence type="ECO:0000313" key="7">
    <source>
        <dbReference type="Proteomes" id="UP000051096"/>
    </source>
</evidence>
<evidence type="ECO:0008006" key="8">
    <source>
        <dbReference type="Google" id="ProtNLM"/>
    </source>
</evidence>
<feature type="transmembrane region" description="Helical" evidence="5">
    <location>
        <begin position="82"/>
        <end position="100"/>
    </location>
</feature>
<dbReference type="InterPro" id="IPR052527">
    <property type="entry name" value="Metal_cation-efflux_comp"/>
</dbReference>
<dbReference type="InterPro" id="IPR007269">
    <property type="entry name" value="ICMT_MeTrfase"/>
</dbReference>
<feature type="transmembrane region" description="Helical" evidence="5">
    <location>
        <begin position="172"/>
        <end position="200"/>
    </location>
</feature>
<keyword evidence="3 5" id="KW-1133">Transmembrane helix</keyword>
<comment type="subcellular location">
    <subcellularLocation>
        <location evidence="1">Membrane</location>
        <topology evidence="1">Multi-pass membrane protein</topology>
    </subcellularLocation>
</comment>
<dbReference type="GO" id="GO:0016020">
    <property type="term" value="C:membrane"/>
    <property type="evidence" value="ECO:0007669"/>
    <property type="project" value="UniProtKB-SubCell"/>
</dbReference>
<dbReference type="PANTHER" id="PTHR43847">
    <property type="entry name" value="BLL3993 PROTEIN"/>
    <property type="match status" value="1"/>
</dbReference>
<comment type="caution">
    <text evidence="6">The sequence shown here is derived from an EMBL/GenBank/DDBJ whole genome shotgun (WGS) entry which is preliminary data.</text>
</comment>
<keyword evidence="4 5" id="KW-0472">Membrane</keyword>
<sequence>MGKKEIVTATIKALIIMTVGVAVMAAVFFAAAGRLNITRAWVFFAVLLATYFAAIAVLYKCNPELIIHRLQRKADAKPWDKVLMRVSNLTGLLGIAGIAGLDVGRYSWSHISPQWAILGYVFWILSQVIFTWAMAVNKYFEPTVRIQKDRGHQVIMTGPYRIVRHPGYASGLLFYPAVPLALGSVYAFIPAAVAFALLVLRTHLEDNTLRAELAGYQEYSQKTKYRLIPGLW</sequence>
<feature type="transmembrane region" description="Helical" evidence="5">
    <location>
        <begin position="12"/>
        <end position="35"/>
    </location>
</feature>